<dbReference type="Proteomes" id="UP000440367">
    <property type="component" value="Unassembled WGS sequence"/>
</dbReference>
<dbReference type="Proteomes" id="UP000440732">
    <property type="component" value="Unassembled WGS sequence"/>
</dbReference>
<dbReference type="Proteomes" id="UP000433483">
    <property type="component" value="Unassembled WGS sequence"/>
</dbReference>
<proteinExistence type="predicted"/>
<gene>
    <name evidence="7" type="ORF">PF001_g10757</name>
    <name evidence="6" type="ORF">PF002_g12514</name>
    <name evidence="5" type="ORF">PF005_g8976</name>
    <name evidence="4" type="ORF">PF006_g14687</name>
    <name evidence="3" type="ORF">PF007_g11222</name>
    <name evidence="8" type="ORF">PF008_g14375</name>
    <name evidence="2" type="ORF">PF010_g10930</name>
    <name evidence="1" type="ORF">PF011_g7882</name>
</gene>
<dbReference type="EMBL" id="QXFZ01000556">
    <property type="protein sequence ID" value="KAE9112112.1"/>
    <property type="molecule type" value="Genomic_DNA"/>
</dbReference>
<evidence type="ECO:0000313" key="12">
    <source>
        <dbReference type="Proteomes" id="UP000440732"/>
    </source>
</evidence>
<comment type="caution">
    <text evidence="7">The sequence shown here is derived from an EMBL/GenBank/DDBJ whole genome shotgun (WGS) entry which is preliminary data.</text>
</comment>
<evidence type="ECO:0000313" key="5">
    <source>
        <dbReference type="EMBL" id="KAE9216638.1"/>
    </source>
</evidence>
<dbReference type="Proteomes" id="UP000437068">
    <property type="component" value="Unassembled WGS sequence"/>
</dbReference>
<evidence type="ECO:0000313" key="10">
    <source>
        <dbReference type="Proteomes" id="UP000437068"/>
    </source>
</evidence>
<dbReference type="AlphaFoldDB" id="A0A6A4DN84"/>
<evidence type="ECO:0000313" key="7">
    <source>
        <dbReference type="EMBL" id="KAE9309292.1"/>
    </source>
</evidence>
<dbReference type="Proteomes" id="UP000460718">
    <property type="component" value="Unassembled WGS sequence"/>
</dbReference>
<evidence type="ECO:0000313" key="9">
    <source>
        <dbReference type="Proteomes" id="UP000433483"/>
    </source>
</evidence>
<evidence type="ECO:0000313" key="4">
    <source>
        <dbReference type="EMBL" id="KAE9135074.1"/>
    </source>
</evidence>
<evidence type="ECO:0000313" key="6">
    <source>
        <dbReference type="EMBL" id="KAE9232021.1"/>
    </source>
</evidence>
<dbReference type="EMBL" id="QXFW01000358">
    <property type="protein sequence ID" value="KAE9014846.1"/>
    <property type="molecule type" value="Genomic_DNA"/>
</dbReference>
<name>A0A6A4DN84_9STRA</name>
<evidence type="ECO:0000313" key="13">
    <source>
        <dbReference type="Proteomes" id="UP000441208"/>
    </source>
</evidence>
<evidence type="ECO:0000313" key="14">
    <source>
        <dbReference type="Proteomes" id="UP000460718"/>
    </source>
</evidence>
<evidence type="ECO:0000313" key="15">
    <source>
        <dbReference type="Proteomes" id="UP000486351"/>
    </source>
</evidence>
<dbReference type="Proteomes" id="UP000488956">
    <property type="component" value="Unassembled WGS sequence"/>
</dbReference>
<dbReference type="EMBL" id="QXFX01000568">
    <property type="protein sequence ID" value="KAE9111117.1"/>
    <property type="molecule type" value="Genomic_DNA"/>
</dbReference>
<dbReference type="EMBL" id="QXGE01000551">
    <property type="protein sequence ID" value="KAE9309292.1"/>
    <property type="molecule type" value="Genomic_DNA"/>
</dbReference>
<evidence type="ECO:0000313" key="11">
    <source>
        <dbReference type="Proteomes" id="UP000440367"/>
    </source>
</evidence>
<reference evidence="9 10" key="1">
    <citation type="submission" date="2018-08" db="EMBL/GenBank/DDBJ databases">
        <title>Genomic investigation of the strawberry pathogen Phytophthora fragariae indicates pathogenicity is determined by transcriptional variation in three key races.</title>
        <authorList>
            <person name="Adams T.M."/>
            <person name="Armitage A.D."/>
            <person name="Sobczyk M.K."/>
            <person name="Bates H.J."/>
            <person name="Dunwell J.M."/>
            <person name="Nellist C.F."/>
            <person name="Harrison R.J."/>
        </authorList>
    </citation>
    <scope>NUCLEOTIDE SEQUENCE [LARGE SCALE GENOMIC DNA]</scope>
    <source>
        <strain evidence="7 10">A4</strain>
        <strain evidence="6 11">BC-1</strain>
        <strain evidence="5 9">NOV-27</strain>
        <strain evidence="4 12">NOV-5</strain>
        <strain evidence="3 13">NOV-71</strain>
        <strain evidence="8 15">NOV-77</strain>
        <strain evidence="2 16">ONT-3</strain>
        <strain evidence="1 14">SCRP245</strain>
    </source>
</reference>
<protein>
    <submittedName>
        <fullName evidence="7">Uncharacterized protein</fullName>
    </submittedName>
</protein>
<evidence type="ECO:0000313" key="8">
    <source>
        <dbReference type="EMBL" id="KAE9333577.1"/>
    </source>
</evidence>
<organism evidence="7 10">
    <name type="scientific">Phytophthora fragariae</name>
    <dbReference type="NCBI Taxonomy" id="53985"/>
    <lineage>
        <taxon>Eukaryota</taxon>
        <taxon>Sar</taxon>
        <taxon>Stramenopiles</taxon>
        <taxon>Oomycota</taxon>
        <taxon>Peronosporomycetes</taxon>
        <taxon>Peronosporales</taxon>
        <taxon>Peronosporaceae</taxon>
        <taxon>Phytophthora</taxon>
    </lineage>
</organism>
<dbReference type="EMBL" id="QXGA01000933">
    <property type="protein sequence ID" value="KAE9135074.1"/>
    <property type="molecule type" value="Genomic_DNA"/>
</dbReference>
<accession>A0A6A4DN84</accession>
<dbReference type="EMBL" id="QXGB01000395">
    <property type="protein sequence ID" value="KAE9216638.1"/>
    <property type="molecule type" value="Genomic_DNA"/>
</dbReference>
<dbReference type="EMBL" id="QXGD01000607">
    <property type="protein sequence ID" value="KAE9232021.1"/>
    <property type="molecule type" value="Genomic_DNA"/>
</dbReference>
<keyword evidence="9" id="KW-1185">Reference proteome</keyword>
<evidence type="ECO:0000313" key="1">
    <source>
        <dbReference type="EMBL" id="KAE9014846.1"/>
    </source>
</evidence>
<sequence>MWTTLPGALVSSWSRVRSQRRVVRFHGDNRVGYRVTIGNQAHLLNVSSLEVAEEFASSRGLGDSRCTWRREAESAEPKSARKERYAAQSWESLIVSSNPVCETAREFADVFPNKIPAELPSHHKKDLVPGSKYCATRQWPLPRVQVKAIGDFF</sequence>
<evidence type="ECO:0000313" key="16">
    <source>
        <dbReference type="Proteomes" id="UP000488956"/>
    </source>
</evidence>
<evidence type="ECO:0000313" key="2">
    <source>
        <dbReference type="EMBL" id="KAE9111117.1"/>
    </source>
</evidence>
<dbReference type="Proteomes" id="UP000441208">
    <property type="component" value="Unassembled WGS sequence"/>
</dbReference>
<dbReference type="EMBL" id="QXFY01000887">
    <property type="protein sequence ID" value="KAE9333577.1"/>
    <property type="molecule type" value="Genomic_DNA"/>
</dbReference>
<dbReference type="Proteomes" id="UP000486351">
    <property type="component" value="Unassembled WGS sequence"/>
</dbReference>
<evidence type="ECO:0000313" key="3">
    <source>
        <dbReference type="EMBL" id="KAE9112112.1"/>
    </source>
</evidence>